<name>A0A9P6TVR1_9FUNG</name>
<feature type="region of interest" description="Disordered" evidence="1">
    <location>
        <begin position="71"/>
        <end position="90"/>
    </location>
</feature>
<accession>A0A9P6TVR1</accession>
<proteinExistence type="predicted"/>
<dbReference type="EMBL" id="JAAAJB010001038">
    <property type="protein sequence ID" value="KAG0249272.1"/>
    <property type="molecule type" value="Genomic_DNA"/>
</dbReference>
<feature type="region of interest" description="Disordered" evidence="1">
    <location>
        <begin position="1"/>
        <end position="52"/>
    </location>
</feature>
<reference evidence="2" key="1">
    <citation type="journal article" date="2020" name="Fungal Divers.">
        <title>Resolving the Mortierellaceae phylogeny through synthesis of multi-gene phylogenetics and phylogenomics.</title>
        <authorList>
            <person name="Vandepol N."/>
            <person name="Liber J."/>
            <person name="Desiro A."/>
            <person name="Na H."/>
            <person name="Kennedy M."/>
            <person name="Barry K."/>
            <person name="Grigoriev I.V."/>
            <person name="Miller A.N."/>
            <person name="O'Donnell K."/>
            <person name="Stajich J.E."/>
            <person name="Bonito G."/>
        </authorList>
    </citation>
    <scope>NUCLEOTIDE SEQUENCE</scope>
    <source>
        <strain evidence="2">BC1065</strain>
    </source>
</reference>
<feature type="compositionally biased region" description="Polar residues" evidence="1">
    <location>
        <begin position="34"/>
        <end position="52"/>
    </location>
</feature>
<dbReference type="OrthoDB" id="10519366at2759"/>
<evidence type="ECO:0000313" key="3">
    <source>
        <dbReference type="Proteomes" id="UP000807716"/>
    </source>
</evidence>
<feature type="non-terminal residue" evidence="2">
    <location>
        <position position="117"/>
    </location>
</feature>
<gene>
    <name evidence="2" type="ORF">DFQ27_000246</name>
</gene>
<dbReference type="Proteomes" id="UP000807716">
    <property type="component" value="Unassembled WGS sequence"/>
</dbReference>
<feature type="compositionally biased region" description="Polar residues" evidence="1">
    <location>
        <begin position="1"/>
        <end position="25"/>
    </location>
</feature>
<comment type="caution">
    <text evidence="2">The sequence shown here is derived from an EMBL/GenBank/DDBJ whole genome shotgun (WGS) entry which is preliminary data.</text>
</comment>
<evidence type="ECO:0000256" key="1">
    <source>
        <dbReference type="SAM" id="MobiDB-lite"/>
    </source>
</evidence>
<dbReference type="AlphaFoldDB" id="A0A9P6TVR1"/>
<sequence length="117" mass="12708">MSSDSGSISVTSAQDASEVVSNMSASGDPASDNEPAQTTRSLETLTQDTSNDTVGTENALYELFVPNNPAHNKDLKTLRGGRAPLSPLPDRKGQFSLNDYLLRKKVILARFDYEFLL</sequence>
<evidence type="ECO:0000313" key="2">
    <source>
        <dbReference type="EMBL" id="KAG0249272.1"/>
    </source>
</evidence>
<organism evidence="2 3">
    <name type="scientific">Actinomortierella ambigua</name>
    <dbReference type="NCBI Taxonomy" id="1343610"/>
    <lineage>
        <taxon>Eukaryota</taxon>
        <taxon>Fungi</taxon>
        <taxon>Fungi incertae sedis</taxon>
        <taxon>Mucoromycota</taxon>
        <taxon>Mortierellomycotina</taxon>
        <taxon>Mortierellomycetes</taxon>
        <taxon>Mortierellales</taxon>
        <taxon>Mortierellaceae</taxon>
        <taxon>Actinomortierella</taxon>
    </lineage>
</organism>
<keyword evidence="3" id="KW-1185">Reference proteome</keyword>
<protein>
    <submittedName>
        <fullName evidence="2">Uncharacterized protein</fullName>
    </submittedName>
</protein>